<dbReference type="InterPro" id="IPR001787">
    <property type="entry name" value="Ribosomal_bL21"/>
</dbReference>
<keyword evidence="3" id="KW-0687">Ribonucleoprotein</keyword>
<comment type="caution">
    <text evidence="5">The sequence shown here is derived from an EMBL/GenBank/DDBJ whole genome shotgun (WGS) entry which is preliminary data.</text>
</comment>
<protein>
    <recommendedName>
        <fullName evidence="4">Large ribosomal subunit protein bL21m</fullName>
    </recommendedName>
</protein>
<evidence type="ECO:0000313" key="6">
    <source>
        <dbReference type="Proteomes" id="UP001190700"/>
    </source>
</evidence>
<name>A0AAE0FTN8_9CHLO</name>
<dbReference type="PANTHER" id="PTHR21349">
    <property type="entry name" value="50S RIBOSOMAL PROTEIN L21"/>
    <property type="match status" value="1"/>
</dbReference>
<dbReference type="EMBL" id="LGRX02013746">
    <property type="protein sequence ID" value="KAK3265689.1"/>
    <property type="molecule type" value="Genomic_DNA"/>
</dbReference>
<dbReference type="SUPFAM" id="SSF141091">
    <property type="entry name" value="L21p-like"/>
    <property type="match status" value="1"/>
</dbReference>
<dbReference type="Proteomes" id="UP001190700">
    <property type="component" value="Unassembled WGS sequence"/>
</dbReference>
<comment type="similarity">
    <text evidence="1">Belongs to the bacterial ribosomal protein bL21 family.</text>
</comment>
<dbReference type="Pfam" id="PF00829">
    <property type="entry name" value="Ribosomal_L21p"/>
    <property type="match status" value="1"/>
</dbReference>
<proteinExistence type="inferred from homology"/>
<dbReference type="GO" id="GO:0005737">
    <property type="term" value="C:cytoplasm"/>
    <property type="evidence" value="ECO:0007669"/>
    <property type="project" value="UniProtKB-ARBA"/>
</dbReference>
<reference evidence="5 6" key="1">
    <citation type="journal article" date="2015" name="Genome Biol. Evol.">
        <title>Comparative Genomics of a Bacterivorous Green Alga Reveals Evolutionary Causalities and Consequences of Phago-Mixotrophic Mode of Nutrition.</title>
        <authorList>
            <person name="Burns J.A."/>
            <person name="Paasch A."/>
            <person name="Narechania A."/>
            <person name="Kim E."/>
        </authorList>
    </citation>
    <scope>NUCLEOTIDE SEQUENCE [LARGE SCALE GENOMIC DNA]</scope>
    <source>
        <strain evidence="5 6">PLY_AMNH</strain>
    </source>
</reference>
<accession>A0AAE0FTN8</accession>
<dbReference type="HAMAP" id="MF_01363">
    <property type="entry name" value="Ribosomal_bL21"/>
    <property type="match status" value="1"/>
</dbReference>
<dbReference type="InterPro" id="IPR028909">
    <property type="entry name" value="bL21-like"/>
</dbReference>
<evidence type="ECO:0000313" key="5">
    <source>
        <dbReference type="EMBL" id="KAK3265689.1"/>
    </source>
</evidence>
<gene>
    <name evidence="5" type="ORF">CYMTET_25649</name>
</gene>
<dbReference type="GO" id="GO:0005840">
    <property type="term" value="C:ribosome"/>
    <property type="evidence" value="ECO:0007669"/>
    <property type="project" value="UniProtKB-KW"/>
</dbReference>
<evidence type="ECO:0000256" key="4">
    <source>
        <dbReference type="ARBA" id="ARBA00044129"/>
    </source>
</evidence>
<dbReference type="GO" id="GO:0003723">
    <property type="term" value="F:RNA binding"/>
    <property type="evidence" value="ECO:0007669"/>
    <property type="project" value="InterPro"/>
</dbReference>
<evidence type="ECO:0000256" key="3">
    <source>
        <dbReference type="ARBA" id="ARBA00023274"/>
    </source>
</evidence>
<evidence type="ECO:0000256" key="1">
    <source>
        <dbReference type="ARBA" id="ARBA00008563"/>
    </source>
</evidence>
<dbReference type="GO" id="GO:1990904">
    <property type="term" value="C:ribonucleoprotein complex"/>
    <property type="evidence" value="ECO:0007669"/>
    <property type="project" value="UniProtKB-KW"/>
</dbReference>
<keyword evidence="2" id="KW-0689">Ribosomal protein</keyword>
<keyword evidence="6" id="KW-1185">Reference proteome</keyword>
<organism evidence="5 6">
    <name type="scientific">Cymbomonas tetramitiformis</name>
    <dbReference type="NCBI Taxonomy" id="36881"/>
    <lineage>
        <taxon>Eukaryota</taxon>
        <taxon>Viridiplantae</taxon>
        <taxon>Chlorophyta</taxon>
        <taxon>Pyramimonadophyceae</taxon>
        <taxon>Pyramimonadales</taxon>
        <taxon>Pyramimonadaceae</taxon>
        <taxon>Cymbomonas</taxon>
    </lineage>
</organism>
<dbReference type="GO" id="GO:0003735">
    <property type="term" value="F:structural constituent of ribosome"/>
    <property type="evidence" value="ECO:0007669"/>
    <property type="project" value="InterPro"/>
</dbReference>
<dbReference type="AlphaFoldDB" id="A0AAE0FTN8"/>
<evidence type="ECO:0000256" key="2">
    <source>
        <dbReference type="ARBA" id="ARBA00022980"/>
    </source>
</evidence>
<dbReference type="NCBIfam" id="TIGR00061">
    <property type="entry name" value="L21"/>
    <property type="match status" value="1"/>
</dbReference>
<dbReference type="PANTHER" id="PTHR21349:SF0">
    <property type="entry name" value="LARGE RIBOSOMAL SUBUNIT PROTEIN BL21M"/>
    <property type="match status" value="1"/>
</dbReference>
<sequence length="245" mass="27617">MFGLFRSLRGPALVAQTAQQWSEPLLRFPLSCLSTLQRFGECGVPRPANISAFHAPAVELVRAPPSRLSWLNGHMFDGARQMGKMARPRPEELEVVSAISEDPEEVLTAATETFDAGEMYRVIGKIRNEEYPVDLQGKFAVVQIGAKQFKVTPDDFIYVEKLKEVDVQDKLVLPNVMLLGSQSQTIIGRPFVPGTAVVAIVEQHMRNKKVYVFKKKRRKNYRKSQGFRAQLTGLRIIEILGFEED</sequence>
<dbReference type="InterPro" id="IPR036164">
    <property type="entry name" value="bL21-like_sf"/>
</dbReference>
<dbReference type="GO" id="GO:0006412">
    <property type="term" value="P:translation"/>
    <property type="evidence" value="ECO:0007669"/>
    <property type="project" value="InterPro"/>
</dbReference>